<sequence length="63" mass="7361">MADQLPSINFGFEDLRARMAQFTAKFDSFIERGRKQVLEERNQFRVNLAELQVFLLKVAILSL</sequence>
<proteinExistence type="predicted"/>
<comment type="caution">
    <text evidence="1">The sequence shown here is derived from an EMBL/GenBank/DDBJ whole genome shotgun (WGS) entry which is preliminary data.</text>
</comment>
<dbReference type="Proteomes" id="UP000034164">
    <property type="component" value="Unassembled WGS sequence"/>
</dbReference>
<accession>A0A0G2JC61</accession>
<dbReference type="OrthoDB" id="4056921at2759"/>
<gene>
    <name evidence="1" type="ORF">EMCG_05706</name>
</gene>
<reference evidence="2" key="1">
    <citation type="journal article" date="2015" name="PLoS Genet.">
        <title>The dynamic genome and transcriptome of the human fungal pathogen Blastomyces and close relative Emmonsia.</title>
        <authorList>
            <person name="Munoz J.F."/>
            <person name="Gauthier G.M."/>
            <person name="Desjardins C.A."/>
            <person name="Gallo J.E."/>
            <person name="Holder J."/>
            <person name="Sullivan T.D."/>
            <person name="Marty A.J."/>
            <person name="Carmen J.C."/>
            <person name="Chen Z."/>
            <person name="Ding L."/>
            <person name="Gujja S."/>
            <person name="Magrini V."/>
            <person name="Misas E."/>
            <person name="Mitreva M."/>
            <person name="Priest M."/>
            <person name="Saif S."/>
            <person name="Whiston E.A."/>
            <person name="Young S."/>
            <person name="Zeng Q."/>
            <person name="Goldman W.E."/>
            <person name="Mardis E.R."/>
            <person name="Taylor J.W."/>
            <person name="McEwen J.G."/>
            <person name="Clay O.K."/>
            <person name="Klein B.S."/>
            <person name="Cuomo C.A."/>
        </authorList>
    </citation>
    <scope>NUCLEOTIDE SEQUENCE [LARGE SCALE GENOMIC DNA]</scope>
    <source>
        <strain evidence="2">UAMH 3008</strain>
    </source>
</reference>
<evidence type="ECO:0000313" key="2">
    <source>
        <dbReference type="Proteomes" id="UP000034164"/>
    </source>
</evidence>
<dbReference type="VEuPathDB" id="FungiDB:EMCG_05706"/>
<dbReference type="EMBL" id="LCZI01000070">
    <property type="protein sequence ID" value="KKZ68671.1"/>
    <property type="molecule type" value="Genomic_DNA"/>
</dbReference>
<dbReference type="AlphaFoldDB" id="A0A0G2JC61"/>
<evidence type="ECO:0000313" key="1">
    <source>
        <dbReference type="EMBL" id="KKZ68671.1"/>
    </source>
</evidence>
<protein>
    <submittedName>
        <fullName evidence="1">Uncharacterized protein</fullName>
    </submittedName>
</protein>
<organism evidence="1 2">
    <name type="scientific">[Emmonsia] crescens</name>
    <dbReference type="NCBI Taxonomy" id="73230"/>
    <lineage>
        <taxon>Eukaryota</taxon>
        <taxon>Fungi</taxon>
        <taxon>Dikarya</taxon>
        <taxon>Ascomycota</taxon>
        <taxon>Pezizomycotina</taxon>
        <taxon>Eurotiomycetes</taxon>
        <taxon>Eurotiomycetidae</taxon>
        <taxon>Onygenales</taxon>
        <taxon>Ajellomycetaceae</taxon>
        <taxon>Emergomyces</taxon>
    </lineage>
</organism>
<name>A0A0G2JC61_9EURO</name>